<proteinExistence type="predicted"/>
<keyword evidence="3" id="KW-1185">Reference proteome</keyword>
<sequence length="101" mass="11441">MLGFLSGQHKDDDATAQEDSTLTCSRKGCKAEASYVLEWNNPKVHSPDRRKQWLACNEHREYLSEFLNARLFLKNVVPVATLHTAQAHASNEDSATQREEP</sequence>
<feature type="region of interest" description="Disordered" evidence="1">
    <location>
        <begin position="1"/>
        <end position="23"/>
    </location>
</feature>
<evidence type="ECO:0000313" key="3">
    <source>
        <dbReference type="Proteomes" id="UP001180715"/>
    </source>
</evidence>
<organism evidence="2 3">
    <name type="scientific">Pseudoglutamicibacter albus</name>
    <dbReference type="NCBI Taxonomy" id="98671"/>
    <lineage>
        <taxon>Bacteria</taxon>
        <taxon>Bacillati</taxon>
        <taxon>Actinomycetota</taxon>
        <taxon>Actinomycetes</taxon>
        <taxon>Micrococcales</taxon>
        <taxon>Micrococcaceae</taxon>
        <taxon>Pseudoglutamicibacter</taxon>
    </lineage>
</organism>
<name>A0ABU1Z059_9MICC</name>
<evidence type="ECO:0000256" key="1">
    <source>
        <dbReference type="SAM" id="MobiDB-lite"/>
    </source>
</evidence>
<accession>A0ABU1Z059</accession>
<comment type="caution">
    <text evidence="2">The sequence shown here is derived from an EMBL/GenBank/DDBJ whole genome shotgun (WGS) entry which is preliminary data.</text>
</comment>
<gene>
    <name evidence="2" type="ORF">J2S67_000683</name>
</gene>
<evidence type="ECO:0000313" key="2">
    <source>
        <dbReference type="EMBL" id="MDR7293415.1"/>
    </source>
</evidence>
<protein>
    <recommendedName>
        <fullName evidence="4">Acetone carboxylase</fullName>
    </recommendedName>
</protein>
<dbReference type="EMBL" id="JAVDXX010000001">
    <property type="protein sequence ID" value="MDR7293415.1"/>
    <property type="molecule type" value="Genomic_DNA"/>
</dbReference>
<dbReference type="Proteomes" id="UP001180715">
    <property type="component" value="Unassembled WGS sequence"/>
</dbReference>
<evidence type="ECO:0008006" key="4">
    <source>
        <dbReference type="Google" id="ProtNLM"/>
    </source>
</evidence>
<reference evidence="2" key="1">
    <citation type="submission" date="2023-07" db="EMBL/GenBank/DDBJ databases">
        <title>Sequencing the genomes of 1000 actinobacteria strains.</title>
        <authorList>
            <person name="Klenk H.-P."/>
        </authorList>
    </citation>
    <scope>NUCLEOTIDE SEQUENCE</scope>
    <source>
        <strain evidence="2">DSM 13068</strain>
    </source>
</reference>